<name>A0A834Y0R9_APHGI</name>
<dbReference type="OrthoDB" id="5800423at2759"/>
<accession>A0A834Y0R9</accession>
<dbReference type="PANTHER" id="PTHR25462:SF296">
    <property type="entry name" value="MEIOTIC P26, ISOFORM F"/>
    <property type="match status" value="1"/>
</dbReference>
<gene>
    <name evidence="3" type="ORF">HCN44_006772</name>
</gene>
<evidence type="ECO:0000313" key="3">
    <source>
        <dbReference type="EMBL" id="KAF7995665.1"/>
    </source>
</evidence>
<reference evidence="3 4" key="1">
    <citation type="submission" date="2020-08" db="EMBL/GenBank/DDBJ databases">
        <title>Aphidius gifuensis genome sequencing and assembly.</title>
        <authorList>
            <person name="Du Z."/>
        </authorList>
    </citation>
    <scope>NUCLEOTIDE SEQUENCE [LARGE SCALE GENOMIC DNA]</scope>
    <source>
        <strain evidence="3">YNYX2018</strain>
        <tissue evidence="3">Adults</tissue>
    </source>
</reference>
<keyword evidence="1" id="KW-0862">Zinc</keyword>
<protein>
    <recommendedName>
        <fullName evidence="2">B box-type domain-containing protein</fullName>
    </recommendedName>
</protein>
<evidence type="ECO:0000259" key="2">
    <source>
        <dbReference type="PROSITE" id="PS50119"/>
    </source>
</evidence>
<dbReference type="AlphaFoldDB" id="A0A834Y0R9"/>
<dbReference type="Proteomes" id="UP000639338">
    <property type="component" value="Unassembled WGS sequence"/>
</dbReference>
<sequence length="199" mass="22558">MDPFDIRGFKTPLVRFCGHPVCESCSKKHALEPCLICGHLPRPDQANMLLPINAYVVGIICASMSSPNVVDNYADEPDLVFTDTLEAKIKKTLIFQHCIECHGEADAKCNDCPQSSGVTYFCTSCFIKYHSFNLNQHHNMISLSSENSNDKIKLDNHCHIHRNKKNTHYCKDCSTSCCEICVVEVHRAHSFVHMIDWVR</sequence>
<evidence type="ECO:0000256" key="1">
    <source>
        <dbReference type="PROSITE-ProRule" id="PRU00024"/>
    </source>
</evidence>
<comment type="caution">
    <text evidence="3">The sequence shown here is derived from an EMBL/GenBank/DDBJ whole genome shotgun (WGS) entry which is preliminary data.</text>
</comment>
<keyword evidence="1" id="KW-0479">Metal-binding</keyword>
<evidence type="ECO:0000313" key="4">
    <source>
        <dbReference type="Proteomes" id="UP000639338"/>
    </source>
</evidence>
<dbReference type="InterPro" id="IPR000315">
    <property type="entry name" value="Znf_B-box"/>
</dbReference>
<dbReference type="InterPro" id="IPR047153">
    <property type="entry name" value="TRIM45/56/19-like"/>
</dbReference>
<keyword evidence="1" id="KW-0863">Zinc-finger</keyword>
<organism evidence="3 4">
    <name type="scientific">Aphidius gifuensis</name>
    <name type="common">Parasitoid wasp</name>
    <dbReference type="NCBI Taxonomy" id="684658"/>
    <lineage>
        <taxon>Eukaryota</taxon>
        <taxon>Metazoa</taxon>
        <taxon>Ecdysozoa</taxon>
        <taxon>Arthropoda</taxon>
        <taxon>Hexapoda</taxon>
        <taxon>Insecta</taxon>
        <taxon>Pterygota</taxon>
        <taxon>Neoptera</taxon>
        <taxon>Endopterygota</taxon>
        <taxon>Hymenoptera</taxon>
        <taxon>Apocrita</taxon>
        <taxon>Ichneumonoidea</taxon>
        <taxon>Braconidae</taxon>
        <taxon>Aphidiinae</taxon>
        <taxon>Aphidius</taxon>
    </lineage>
</organism>
<proteinExistence type="predicted"/>
<dbReference type="EMBL" id="JACMRX010000002">
    <property type="protein sequence ID" value="KAF7995665.1"/>
    <property type="molecule type" value="Genomic_DNA"/>
</dbReference>
<dbReference type="PROSITE" id="PS50119">
    <property type="entry name" value="ZF_BBOX"/>
    <property type="match status" value="1"/>
</dbReference>
<dbReference type="GO" id="GO:0061630">
    <property type="term" value="F:ubiquitin protein ligase activity"/>
    <property type="evidence" value="ECO:0007669"/>
    <property type="project" value="TreeGrafter"/>
</dbReference>
<dbReference type="Gene3D" id="3.30.160.60">
    <property type="entry name" value="Classic Zinc Finger"/>
    <property type="match status" value="1"/>
</dbReference>
<dbReference type="SUPFAM" id="SSF57845">
    <property type="entry name" value="B-box zinc-binding domain"/>
    <property type="match status" value="1"/>
</dbReference>
<dbReference type="GO" id="GO:0008270">
    <property type="term" value="F:zinc ion binding"/>
    <property type="evidence" value="ECO:0007669"/>
    <property type="project" value="UniProtKB-KW"/>
</dbReference>
<keyword evidence="4" id="KW-1185">Reference proteome</keyword>
<dbReference type="PANTHER" id="PTHR25462">
    <property type="entry name" value="BONUS, ISOFORM C-RELATED"/>
    <property type="match status" value="1"/>
</dbReference>
<feature type="domain" description="B box-type" evidence="2">
    <location>
        <begin position="153"/>
        <end position="194"/>
    </location>
</feature>
<dbReference type="Pfam" id="PF00643">
    <property type="entry name" value="zf-B_box"/>
    <property type="match status" value="1"/>
</dbReference>